<dbReference type="AlphaFoldDB" id="A0A0K0XT84"/>
<dbReference type="PATRIC" id="fig|1579979.3.peg.547"/>
<evidence type="ECO:0000256" key="3">
    <source>
        <dbReference type="ARBA" id="ARBA00022840"/>
    </source>
</evidence>
<dbReference type="PROSITE" id="PS00211">
    <property type="entry name" value="ABC_TRANSPORTER_1"/>
    <property type="match status" value="1"/>
</dbReference>
<dbReference type="SUPFAM" id="SSF52540">
    <property type="entry name" value="P-loop containing nucleoside triphosphate hydrolases"/>
    <property type="match status" value="2"/>
</dbReference>
<dbReference type="InterPro" id="IPR027417">
    <property type="entry name" value="P-loop_NTPase"/>
</dbReference>
<accession>A0A0K0XT84</accession>
<keyword evidence="3 7" id="KW-0067">ATP-binding</keyword>
<evidence type="ECO:0000256" key="5">
    <source>
        <dbReference type="ARBA" id="ARBA00069073"/>
    </source>
</evidence>
<dbReference type="Gene3D" id="3.40.50.300">
    <property type="entry name" value="P-loop containing nucleotide triphosphate hydrolases"/>
    <property type="match status" value="2"/>
</dbReference>
<evidence type="ECO:0000259" key="6">
    <source>
        <dbReference type="PROSITE" id="PS50893"/>
    </source>
</evidence>
<organism evidence="7 8">
    <name type="scientific">Wenzhouxiangella marina</name>
    <dbReference type="NCBI Taxonomy" id="1579979"/>
    <lineage>
        <taxon>Bacteria</taxon>
        <taxon>Pseudomonadati</taxon>
        <taxon>Pseudomonadota</taxon>
        <taxon>Gammaproteobacteria</taxon>
        <taxon>Chromatiales</taxon>
        <taxon>Wenzhouxiangellaceae</taxon>
        <taxon>Wenzhouxiangella</taxon>
    </lineage>
</organism>
<dbReference type="InterPro" id="IPR003439">
    <property type="entry name" value="ABC_transporter-like_ATP-bd"/>
</dbReference>
<dbReference type="RefSeq" id="WP_049724598.1">
    <property type="nucleotide sequence ID" value="NZ_CP012154.1"/>
</dbReference>
<dbReference type="CDD" id="cd03221">
    <property type="entry name" value="ABCF_EF-3"/>
    <property type="match status" value="2"/>
</dbReference>
<dbReference type="Proteomes" id="UP000066624">
    <property type="component" value="Chromosome"/>
</dbReference>
<reference evidence="7 8" key="1">
    <citation type="submission" date="2015-07" db="EMBL/GenBank/DDBJ databases">
        <authorList>
            <person name="Noorani M."/>
        </authorList>
    </citation>
    <scope>NUCLEOTIDE SEQUENCE [LARGE SCALE GENOMIC DNA]</scope>
    <source>
        <strain evidence="7 8">KCTC 42284</strain>
    </source>
</reference>
<dbReference type="InterPro" id="IPR017871">
    <property type="entry name" value="ABC_transporter-like_CS"/>
</dbReference>
<dbReference type="Pfam" id="PF12848">
    <property type="entry name" value="ABC_tran_Xtn"/>
    <property type="match status" value="1"/>
</dbReference>
<dbReference type="InterPro" id="IPR003593">
    <property type="entry name" value="AAA+_ATPase"/>
</dbReference>
<evidence type="ECO:0000313" key="7">
    <source>
        <dbReference type="EMBL" id="AKS40924.1"/>
    </source>
</evidence>
<dbReference type="InterPro" id="IPR050611">
    <property type="entry name" value="ABCF"/>
</dbReference>
<gene>
    <name evidence="7" type="ORF">WM2015_542</name>
</gene>
<keyword evidence="2" id="KW-0547">Nucleotide-binding</keyword>
<dbReference type="FunFam" id="3.40.50.300:FF:000011">
    <property type="entry name" value="Putative ABC transporter ATP-binding component"/>
    <property type="match status" value="1"/>
</dbReference>
<comment type="similarity">
    <text evidence="4">Belongs to the ABC transporter superfamily. ABCF family. YheS subfamily.</text>
</comment>
<evidence type="ECO:0000256" key="2">
    <source>
        <dbReference type="ARBA" id="ARBA00022741"/>
    </source>
</evidence>
<keyword evidence="1" id="KW-0677">Repeat</keyword>
<dbReference type="SMART" id="SM00382">
    <property type="entry name" value="AAA"/>
    <property type="match status" value="2"/>
</dbReference>
<dbReference type="PANTHER" id="PTHR19211:SF14">
    <property type="entry name" value="ATP-BINDING CASSETTE SUB-FAMILY F MEMBER 1"/>
    <property type="match status" value="1"/>
</dbReference>
<sequence length="626" mass="69501">MIQISDLTLRHGPEALLEHAEATIFPGHKVGLIGPNGCGKSSLFALLQGQLAADDGDVRIPAAWTLAAMAQEIKELDRPALDYVIDGDRRLRDAEARVRRTEAEGDGEAIAQAHAELDEAGGYTAAARAGSLLNGLGFKPEEHRKPVGDFSGGWRIRLSLARALMCPSDLLMLDEPTNHLDLETVVWLEDWLKRYAGTLIIISHDRDFLDQVVDSVLHIEHRRLVAYTGGYSDFERLRAERLAHQQARFEKQQREIAHMQSFIDRFRAKASKAKAAQSRIKALERMEQVAPAHADSPFHFEFPPPPKAANPLLSLDQVSLGYGSKRVLEGVSLSLAPGDRIGLLGLNGAGKSTLVRALAGELPPLDGRLTSSRGLQIGYFAQHQLEQLDGQASPLLHLQRLAPEASEQSLRDYLGGFDFHGDQATGPVAPLSGGEKARLVLALLVWQGPNLLLLDEPTNHLDLDMRHALTVALQGFEGAVVTVSHDRHLLTSTVEAYWLVADGQVRPFDGDLSDYRRWLSERNAPEKEDRQGGNERRETRRNQAERRERLRPLKNRVEKLTRQVDEASQRVAELERTLADAGLYEAERAGELAEVLTKQSEWRQRLEGLENDWMEAQEALDAAEAE</sequence>
<keyword evidence="8" id="KW-1185">Reference proteome</keyword>
<dbReference type="GO" id="GO:0016887">
    <property type="term" value="F:ATP hydrolysis activity"/>
    <property type="evidence" value="ECO:0007669"/>
    <property type="project" value="InterPro"/>
</dbReference>
<proteinExistence type="inferred from homology"/>
<dbReference type="EMBL" id="CP012154">
    <property type="protein sequence ID" value="AKS40924.1"/>
    <property type="molecule type" value="Genomic_DNA"/>
</dbReference>
<evidence type="ECO:0000256" key="4">
    <source>
        <dbReference type="ARBA" id="ARBA00061571"/>
    </source>
</evidence>
<dbReference type="STRING" id="1579979.WM2015_542"/>
<dbReference type="FunFam" id="3.40.50.300:FF:002053">
    <property type="entry name" value="ABC transporter ATP-binding protein"/>
    <property type="match status" value="1"/>
</dbReference>
<dbReference type="PANTHER" id="PTHR19211">
    <property type="entry name" value="ATP-BINDING TRANSPORT PROTEIN-RELATED"/>
    <property type="match status" value="1"/>
</dbReference>
<dbReference type="GO" id="GO:0005524">
    <property type="term" value="F:ATP binding"/>
    <property type="evidence" value="ECO:0007669"/>
    <property type="project" value="UniProtKB-KW"/>
</dbReference>
<feature type="domain" description="ABC transporter" evidence="6">
    <location>
        <begin position="313"/>
        <end position="527"/>
    </location>
</feature>
<dbReference type="OrthoDB" id="9808609at2"/>
<evidence type="ECO:0000313" key="8">
    <source>
        <dbReference type="Proteomes" id="UP000066624"/>
    </source>
</evidence>
<name>A0A0K0XT84_9GAMM</name>
<dbReference type="InterPro" id="IPR032781">
    <property type="entry name" value="ABC_tran_Xtn"/>
</dbReference>
<dbReference type="Pfam" id="PF00005">
    <property type="entry name" value="ABC_tran"/>
    <property type="match status" value="2"/>
</dbReference>
<dbReference type="KEGG" id="wma:WM2015_542"/>
<protein>
    <recommendedName>
        <fullName evidence="5">Probable ATP-binding protein YheS</fullName>
    </recommendedName>
</protein>
<evidence type="ECO:0000256" key="1">
    <source>
        <dbReference type="ARBA" id="ARBA00022737"/>
    </source>
</evidence>
<feature type="domain" description="ABC transporter" evidence="6">
    <location>
        <begin position="2"/>
        <end position="246"/>
    </location>
</feature>
<dbReference type="PROSITE" id="PS50893">
    <property type="entry name" value="ABC_TRANSPORTER_2"/>
    <property type="match status" value="2"/>
</dbReference>